<feature type="compositionally biased region" description="Acidic residues" evidence="1">
    <location>
        <begin position="158"/>
        <end position="171"/>
    </location>
</feature>
<evidence type="ECO:0000313" key="4">
    <source>
        <dbReference type="Proteomes" id="UP000028702"/>
    </source>
</evidence>
<sequence>MRMLKAIFFAGMLIFPLGATAQEAPKLPGSVQDYSTETVDNGEVRLADNLPVEGPARATSFFQDIADGVGGQAMKRVRMIGTAQPNRTGQGGAWSVEWTALMVEGADLPPERLRFPLSTQFDPNANEVQKGYPVPVAGKFPEAIEDAMAMLEKLPKPEEDDEGEDGEDGQDGDSLGGSGKTGEGGNDQLANFQPPEVVKEPEQQTSVTETFEGCEPRVSETEGVAIVQGRLITLVDGVESERSECSDTSQRLPLKTTREGCSVAVAREEGRAYQEARKYYTWQGNNTFVTDCERYVDVTGEYLFYQLVEEKNACPILTSLEQLSATVQAETVYYDDRERRTVVAPCLPTEETFPVTFTTDGCSIRHDFDDDLSTQQHRAIYTDDEGVERNVAGCVDSPTTYAMQMDYGVCEDAYNAEQGVVIRQGRKFITVNGSPQHISGCLPGVELGVTKTRMGCEGQFDHDLAAGLSYIHHRFFYEPDGVRSYLTSCERTGETAGHNLEQVGWENDDAARSALPVAQTYIDGPEGRVNVGSPAVNENESPVPYVFVRNADVLNGQEEYVGCNVYKLTDRSSIYRRPDGSEAIYANGAGASQGPTNGCTYSSENRTIYAYTQWDSEDSRQRGYYFGAGCSSHPNSCPYNQFWDYLPSSRQVTGLSSYSACITLSYALRMTHFDRNQSRQVTQLPDGSKQYGAWTNQGSPFVRATYFCPVVQ</sequence>
<name>A0A081BF39_9HYPH</name>
<organism evidence="3 4">
    <name type="scientific">Tepidicaulis marinus</name>
    <dbReference type="NCBI Taxonomy" id="1333998"/>
    <lineage>
        <taxon>Bacteria</taxon>
        <taxon>Pseudomonadati</taxon>
        <taxon>Pseudomonadota</taxon>
        <taxon>Alphaproteobacteria</taxon>
        <taxon>Hyphomicrobiales</taxon>
        <taxon>Parvibaculaceae</taxon>
        <taxon>Tepidicaulis</taxon>
    </lineage>
</organism>
<evidence type="ECO:0000256" key="1">
    <source>
        <dbReference type="SAM" id="MobiDB-lite"/>
    </source>
</evidence>
<keyword evidence="4" id="KW-1185">Reference proteome</keyword>
<dbReference type="RefSeq" id="WP_045449484.1">
    <property type="nucleotide sequence ID" value="NZ_BBIO01000023.1"/>
</dbReference>
<feature type="chain" id="PRO_5001755033" evidence="2">
    <location>
        <begin position="22"/>
        <end position="712"/>
    </location>
</feature>
<dbReference type="STRING" id="1333998.M2A_3156"/>
<feature type="compositionally biased region" description="Gly residues" evidence="1">
    <location>
        <begin position="174"/>
        <end position="185"/>
    </location>
</feature>
<dbReference type="EMBL" id="BBIO01000023">
    <property type="protein sequence ID" value="GAK46657.1"/>
    <property type="molecule type" value="Genomic_DNA"/>
</dbReference>
<gene>
    <name evidence="3" type="ORF">M2A_3156</name>
</gene>
<accession>A0A081BF39</accession>
<dbReference type="eggNOG" id="ENOG502ZA6G">
    <property type="taxonomic scope" value="Bacteria"/>
</dbReference>
<dbReference type="AlphaFoldDB" id="A0A081BF39"/>
<comment type="caution">
    <text evidence="3">The sequence shown here is derived from an EMBL/GenBank/DDBJ whole genome shotgun (WGS) entry which is preliminary data.</text>
</comment>
<evidence type="ECO:0000313" key="3">
    <source>
        <dbReference type="EMBL" id="GAK46657.1"/>
    </source>
</evidence>
<reference evidence="3 4" key="1">
    <citation type="submission" date="2014-07" db="EMBL/GenBank/DDBJ databases">
        <title>Tepidicaulis marinum gen. nov., sp. nov., a novel marine bacterium denitrifying nitrate to nitrous oxide strictly under microaerobic conditions.</title>
        <authorList>
            <person name="Takeuchi M."/>
            <person name="Yamagishi T."/>
            <person name="Kamagata Y."/>
            <person name="Oshima K."/>
            <person name="Hattori M."/>
            <person name="Katayama T."/>
            <person name="Hanada S."/>
            <person name="Tamaki H."/>
            <person name="Marumo K."/>
            <person name="Maeda H."/>
            <person name="Nedachi M."/>
            <person name="Iwasaki W."/>
            <person name="Suwa Y."/>
            <person name="Sakata S."/>
        </authorList>
    </citation>
    <scope>NUCLEOTIDE SEQUENCE [LARGE SCALE GENOMIC DNA]</scope>
    <source>
        <strain evidence="3 4">MA2</strain>
    </source>
</reference>
<keyword evidence="2" id="KW-0732">Signal</keyword>
<feature type="region of interest" description="Disordered" evidence="1">
    <location>
        <begin position="157"/>
        <end position="216"/>
    </location>
</feature>
<dbReference type="Proteomes" id="UP000028702">
    <property type="component" value="Unassembled WGS sequence"/>
</dbReference>
<evidence type="ECO:0000256" key="2">
    <source>
        <dbReference type="SAM" id="SignalP"/>
    </source>
</evidence>
<feature type="signal peptide" evidence="2">
    <location>
        <begin position="1"/>
        <end position="21"/>
    </location>
</feature>
<proteinExistence type="predicted"/>
<protein>
    <submittedName>
        <fullName evidence="3">Secreted protein</fullName>
    </submittedName>
</protein>